<protein>
    <submittedName>
        <fullName evidence="2">Uncharacterized protein</fullName>
    </submittedName>
</protein>
<feature type="region of interest" description="Disordered" evidence="1">
    <location>
        <begin position="98"/>
        <end position="118"/>
    </location>
</feature>
<accession>A0A644TY68</accession>
<sequence>MKPGNLILIGAAGVILYNLLKKKASAETSEPPVSTVDETAITKEVINEYNEYNQYNTYEQAAPGQPVIVAPATDQTNQTNTKPAPTQPVYVAPTQSAPANYPSQGYTAPPTSSVKTETRDISPNIIPATPTVIPRTTTQPSSTIVETSVRGVDGTERCILLRPALNGATPAYPANSRIYIRDFSKIKVFADAKNSLYHLHPEYGFNRVSM</sequence>
<feature type="compositionally biased region" description="Polar residues" evidence="1">
    <location>
        <begin position="98"/>
        <end position="115"/>
    </location>
</feature>
<gene>
    <name evidence="2" type="ORF">SDC9_17692</name>
</gene>
<comment type="caution">
    <text evidence="2">The sequence shown here is derived from an EMBL/GenBank/DDBJ whole genome shotgun (WGS) entry which is preliminary data.</text>
</comment>
<reference evidence="2" key="1">
    <citation type="submission" date="2019-08" db="EMBL/GenBank/DDBJ databases">
        <authorList>
            <person name="Kucharzyk K."/>
            <person name="Murdoch R.W."/>
            <person name="Higgins S."/>
            <person name="Loffler F."/>
        </authorList>
    </citation>
    <scope>NUCLEOTIDE SEQUENCE</scope>
</reference>
<proteinExistence type="predicted"/>
<dbReference type="EMBL" id="VSSQ01000062">
    <property type="protein sequence ID" value="MPL71913.1"/>
    <property type="molecule type" value="Genomic_DNA"/>
</dbReference>
<organism evidence="2">
    <name type="scientific">bioreactor metagenome</name>
    <dbReference type="NCBI Taxonomy" id="1076179"/>
    <lineage>
        <taxon>unclassified sequences</taxon>
        <taxon>metagenomes</taxon>
        <taxon>ecological metagenomes</taxon>
    </lineage>
</organism>
<evidence type="ECO:0000256" key="1">
    <source>
        <dbReference type="SAM" id="MobiDB-lite"/>
    </source>
</evidence>
<evidence type="ECO:0000313" key="2">
    <source>
        <dbReference type="EMBL" id="MPL71913.1"/>
    </source>
</evidence>
<dbReference type="AlphaFoldDB" id="A0A644TY68"/>
<name>A0A644TY68_9ZZZZ</name>